<name>A0A5K3G0N6_MESCO</name>
<sequence length="143" mass="16038">TYPTSQPASQAQCTAPLQATFRRFLWLVLTPTRTRFDSNWSKSCLPAKAPSPSSSTSSRSHLPRWSSMPPHFHLAAYSPALAPALSFNDYSAIETALACVTSLSNNNYAYKLFIHMNAQLSCTRRYYYCSMQFGHYPTNISLV</sequence>
<feature type="region of interest" description="Disordered" evidence="1">
    <location>
        <begin position="43"/>
        <end position="62"/>
    </location>
</feature>
<proteinExistence type="predicted"/>
<evidence type="ECO:0000256" key="1">
    <source>
        <dbReference type="SAM" id="MobiDB-lite"/>
    </source>
</evidence>
<dbReference type="WBParaSite" id="MCU_014187-RA">
    <property type="protein sequence ID" value="MCU_014187-RA"/>
    <property type="gene ID" value="MCU_014187"/>
</dbReference>
<accession>A0A5K3G0N6</accession>
<dbReference type="AlphaFoldDB" id="A0A5K3G0N6"/>
<evidence type="ECO:0000313" key="2">
    <source>
        <dbReference type="WBParaSite" id="MCU_014187-RA"/>
    </source>
</evidence>
<organism evidence="2">
    <name type="scientific">Mesocestoides corti</name>
    <name type="common">Flatworm</name>
    <dbReference type="NCBI Taxonomy" id="53468"/>
    <lineage>
        <taxon>Eukaryota</taxon>
        <taxon>Metazoa</taxon>
        <taxon>Spiralia</taxon>
        <taxon>Lophotrochozoa</taxon>
        <taxon>Platyhelminthes</taxon>
        <taxon>Cestoda</taxon>
        <taxon>Eucestoda</taxon>
        <taxon>Cyclophyllidea</taxon>
        <taxon>Mesocestoididae</taxon>
        <taxon>Mesocestoides</taxon>
    </lineage>
</organism>
<protein>
    <submittedName>
        <fullName evidence="2">Pentatricopeptide repeat-containing protein</fullName>
    </submittedName>
</protein>
<reference evidence="2" key="1">
    <citation type="submission" date="2019-11" db="UniProtKB">
        <authorList>
            <consortium name="WormBaseParasite"/>
        </authorList>
    </citation>
    <scope>IDENTIFICATION</scope>
</reference>